<protein>
    <submittedName>
        <fullName evidence="1">Uncharacterized protein</fullName>
    </submittedName>
</protein>
<reference evidence="1 2" key="1">
    <citation type="submission" date="2022-03" db="EMBL/GenBank/DDBJ databases">
        <title>Mucilaginibacter sp. isolated from the gut of Protaetia brevitarsis seulensis larvae.</title>
        <authorList>
            <person name="Won M."/>
            <person name="Kim S.-J."/>
            <person name="Kwon S.-W."/>
        </authorList>
    </citation>
    <scope>NUCLEOTIDE SEQUENCE [LARGE SCALE GENOMIC DNA]</scope>
    <source>
        <strain evidence="1 2">CFWR-12</strain>
    </source>
</reference>
<organism evidence="1 2">
    <name type="scientific">Agromyces larvae</name>
    <dbReference type="NCBI Taxonomy" id="2929802"/>
    <lineage>
        <taxon>Bacteria</taxon>
        <taxon>Bacillati</taxon>
        <taxon>Actinomycetota</taxon>
        <taxon>Actinomycetes</taxon>
        <taxon>Micrococcales</taxon>
        <taxon>Microbacteriaceae</taxon>
        <taxon>Agromyces</taxon>
    </lineage>
</organism>
<dbReference type="Proteomes" id="UP000832097">
    <property type="component" value="Chromosome"/>
</dbReference>
<evidence type="ECO:0000313" key="1">
    <source>
        <dbReference type="EMBL" id="UOE45891.1"/>
    </source>
</evidence>
<name>A0ABY4C346_9MICO</name>
<keyword evidence="2" id="KW-1185">Reference proteome</keyword>
<sequence>MSAQIWFGTREHMQYVPAWSPGAVYDRAGSIESADYLNGGVGVRRSLGSHRTYDLTWPNQRRADLRKITDYADGLFGDGLLYWSDPAWMDTNALPARWATPWVTTKGVPPLLLDARPVRITNPDPGHGYPTFGARYTKRAASVSDSIFIPIPPGREAWIGVHGEENAADVVGVRRHQRTVPTGSVVKPAVLGVNTPERVNTVIEGGEQAWVEIFFDLDVLDVGDSFDLYGLVVQVLPSLATPGGGDFISGQGHSGCEWTKLPGETVMMIHRMGEAVFTSATLAETGAWL</sequence>
<evidence type="ECO:0000313" key="2">
    <source>
        <dbReference type="Proteomes" id="UP000832097"/>
    </source>
</evidence>
<dbReference type="EMBL" id="CP094528">
    <property type="protein sequence ID" value="UOE45891.1"/>
    <property type="molecule type" value="Genomic_DNA"/>
</dbReference>
<dbReference type="RefSeq" id="WP_243558594.1">
    <property type="nucleotide sequence ID" value="NZ_CP094528.1"/>
</dbReference>
<proteinExistence type="predicted"/>
<accession>A0ABY4C346</accession>
<gene>
    <name evidence="1" type="ORF">MTO99_09170</name>
</gene>